<dbReference type="EMBL" id="BK032817">
    <property type="protein sequence ID" value="DAF61820.1"/>
    <property type="molecule type" value="Genomic_DNA"/>
</dbReference>
<dbReference type="InterPro" id="IPR010982">
    <property type="entry name" value="Lambda_DNA-bd_dom_sf"/>
</dbReference>
<proteinExistence type="predicted"/>
<organism evidence="1">
    <name type="scientific">Siphoviridae sp. ctbgC51</name>
    <dbReference type="NCBI Taxonomy" id="2827901"/>
    <lineage>
        <taxon>Viruses</taxon>
        <taxon>Duplodnaviria</taxon>
        <taxon>Heunggongvirae</taxon>
        <taxon>Uroviricota</taxon>
        <taxon>Caudoviricetes</taxon>
    </lineage>
</organism>
<dbReference type="Gene3D" id="1.10.260.40">
    <property type="entry name" value="lambda repressor-like DNA-binding domains"/>
    <property type="match status" value="1"/>
</dbReference>
<reference evidence="1" key="1">
    <citation type="journal article" date="2021" name="Proc. Natl. Acad. Sci. U.S.A.">
        <title>A Catalog of Tens of Thousands of Viruses from Human Metagenomes Reveals Hidden Associations with Chronic Diseases.</title>
        <authorList>
            <person name="Tisza M.J."/>
            <person name="Buck C.B."/>
        </authorList>
    </citation>
    <scope>NUCLEOTIDE SEQUENCE</scope>
    <source>
        <strain evidence="1">CtbgC51</strain>
    </source>
</reference>
<sequence length="133" mass="14818">MSKEPNIKSSSEDEVLERILFLIGDKHGGALELLRAIDVKAKNVVTEWKAGRSKSYMKYIPKIAAFYGVSADWILTGKSFVSPDAQKNNPGTTNGAEVDELVSLFNQMSESNRFKFLELGRTFVDAERKTEGI</sequence>
<evidence type="ECO:0000313" key="1">
    <source>
        <dbReference type="EMBL" id="DAF61820.1"/>
    </source>
</evidence>
<name>A0A8S5TET8_9CAUD</name>
<dbReference type="GO" id="GO:0003677">
    <property type="term" value="F:DNA binding"/>
    <property type="evidence" value="ECO:0007669"/>
    <property type="project" value="InterPro"/>
</dbReference>
<accession>A0A8S5TET8</accession>
<protein>
    <submittedName>
        <fullName evidence="1">Uncharacterized protein</fullName>
    </submittedName>
</protein>